<proteinExistence type="predicted"/>
<reference evidence="1" key="1">
    <citation type="submission" date="2020-04" db="EMBL/GenBank/DDBJ databases">
        <authorList>
            <person name="Chiriac C."/>
            <person name="Salcher M."/>
            <person name="Ghai R."/>
            <person name="Kavagutti S V."/>
        </authorList>
    </citation>
    <scope>NUCLEOTIDE SEQUENCE</scope>
</reference>
<accession>A0A6J5L9L9</accession>
<sequence length="63" mass="7088">MRDIISEFIGLVKTEQVRIAESLTAGHAINFETYQRLVGNHQGLQASLDLLNALMTEDDEDQQ</sequence>
<protein>
    <submittedName>
        <fullName evidence="1">Uncharacterized protein</fullName>
    </submittedName>
</protein>
<organism evidence="1">
    <name type="scientific">uncultured Caudovirales phage</name>
    <dbReference type="NCBI Taxonomy" id="2100421"/>
    <lineage>
        <taxon>Viruses</taxon>
        <taxon>Duplodnaviria</taxon>
        <taxon>Heunggongvirae</taxon>
        <taxon>Uroviricota</taxon>
        <taxon>Caudoviricetes</taxon>
        <taxon>Peduoviridae</taxon>
        <taxon>Maltschvirus</taxon>
        <taxon>Maltschvirus maltsch</taxon>
    </lineage>
</organism>
<name>A0A6J5L9L9_9CAUD</name>
<evidence type="ECO:0000313" key="1">
    <source>
        <dbReference type="EMBL" id="CAB4129550.1"/>
    </source>
</evidence>
<gene>
    <name evidence="1" type="ORF">UFOVP118_88</name>
</gene>
<dbReference type="EMBL" id="LR796234">
    <property type="protein sequence ID" value="CAB4129550.1"/>
    <property type="molecule type" value="Genomic_DNA"/>
</dbReference>